<protein>
    <recommendedName>
        <fullName evidence="3">Hexosyltransferase</fullName>
    </recommendedName>
</protein>
<comment type="caution">
    <text evidence="1">The sequence shown here is derived from an EMBL/GenBank/DDBJ whole genome shotgun (WGS) entry which is preliminary data.</text>
</comment>
<proteinExistence type="predicted"/>
<feature type="non-terminal residue" evidence="1">
    <location>
        <position position="1"/>
    </location>
</feature>
<gene>
    <name evidence="1" type="ORF">PCOR1329_LOCUS51925</name>
</gene>
<accession>A0ABN9UX59</accession>
<name>A0ABN9UX59_9DINO</name>
<dbReference type="EMBL" id="CAUYUJ010016315">
    <property type="protein sequence ID" value="CAK0863903.1"/>
    <property type="molecule type" value="Genomic_DNA"/>
</dbReference>
<organism evidence="1 2">
    <name type="scientific">Prorocentrum cordatum</name>
    <dbReference type="NCBI Taxonomy" id="2364126"/>
    <lineage>
        <taxon>Eukaryota</taxon>
        <taxon>Sar</taxon>
        <taxon>Alveolata</taxon>
        <taxon>Dinophyceae</taxon>
        <taxon>Prorocentrales</taxon>
        <taxon>Prorocentraceae</taxon>
        <taxon>Prorocentrum</taxon>
    </lineage>
</organism>
<evidence type="ECO:0000313" key="2">
    <source>
        <dbReference type="Proteomes" id="UP001189429"/>
    </source>
</evidence>
<keyword evidence="2" id="KW-1185">Reference proteome</keyword>
<evidence type="ECO:0008006" key="3">
    <source>
        <dbReference type="Google" id="ProtNLM"/>
    </source>
</evidence>
<reference evidence="1" key="1">
    <citation type="submission" date="2023-10" db="EMBL/GenBank/DDBJ databases">
        <authorList>
            <person name="Chen Y."/>
            <person name="Shah S."/>
            <person name="Dougan E. K."/>
            <person name="Thang M."/>
            <person name="Chan C."/>
        </authorList>
    </citation>
    <scope>NUCLEOTIDE SEQUENCE [LARGE SCALE GENOMIC DNA]</scope>
</reference>
<evidence type="ECO:0000313" key="1">
    <source>
        <dbReference type="EMBL" id="CAK0863903.1"/>
    </source>
</evidence>
<sequence length="576" mass="63166">ARHAGLGPGGLRPARGAAPEAAVLRASAEAIDGFVPGDPAMPWAAVGPEDMRDVLEATRKRLAAARERASHRADDATHRAHRAQDDALEGEIPGFSPVVDSAKQEASGEKSRILESPLIGDSLEVTPNLLKAASDLGAAQEGLDAAARAQAQVEAQVAAAKEAEEAWLRNTAGGRSCVDLPGVRLRSQGPENEFRRVMDPAWYPELNSSQACADWCRQHAACAEATFSRVGVPEGGEQCRLFEARGELYDFRDDFNASWCGALEEVDHLLWEVKKLFEQKPWVGDNYGAHPCSFGGDDCSQTRCCGTQTCDWSFTSCEYFQCVRKDEYYAGCTDAPEAGWDGEVLGGGPNEDDLPRAEEGKLVHPGSLFCFTVVMPGERSSAGVSESESALVETARETKSGIYSCDDQMVVDGWEDGGGSEANIDVFISYWKKVQNDGRYLLHDWLIKADADCVFVADRVKARFEIFRPPAGAAVYFRNTEFKFNFMGAFEMMSREGAQVFFAGAWQCDGKMDHKGGEDYWMRLCLDTLGLRYIADPSLLYDKYAAQNGCADERAAAFHFYKTPETYRECLAEISR</sequence>
<dbReference type="Proteomes" id="UP001189429">
    <property type="component" value="Unassembled WGS sequence"/>
</dbReference>